<dbReference type="GO" id="GO:0005576">
    <property type="term" value="C:extracellular region"/>
    <property type="evidence" value="ECO:0007669"/>
    <property type="project" value="UniProtKB-SubCell"/>
</dbReference>
<evidence type="ECO:0000313" key="12">
    <source>
        <dbReference type="Proteomes" id="UP001044222"/>
    </source>
</evidence>
<dbReference type="GO" id="GO:0007217">
    <property type="term" value="P:tachykinin receptor signaling pathway"/>
    <property type="evidence" value="ECO:0007669"/>
    <property type="project" value="InterPro"/>
</dbReference>
<organism evidence="10">
    <name type="scientific">Anguilla anguilla</name>
    <name type="common">European freshwater eel</name>
    <name type="synonym">Muraena anguilla</name>
    <dbReference type="NCBI Taxonomy" id="7936"/>
    <lineage>
        <taxon>Eukaryota</taxon>
        <taxon>Metazoa</taxon>
        <taxon>Chordata</taxon>
        <taxon>Craniata</taxon>
        <taxon>Vertebrata</taxon>
        <taxon>Euteleostomi</taxon>
        <taxon>Actinopterygii</taxon>
        <taxon>Neopterygii</taxon>
        <taxon>Teleostei</taxon>
        <taxon>Anguilliformes</taxon>
        <taxon>Anguillidae</taxon>
        <taxon>Anguilla</taxon>
    </lineage>
</organism>
<accession>A0A2Z5D8E7</accession>
<protein>
    <submittedName>
        <fullName evidence="10">Tachykinin-3a</fullName>
    </submittedName>
</protein>
<evidence type="ECO:0000256" key="2">
    <source>
        <dbReference type="ARBA" id="ARBA00007518"/>
    </source>
</evidence>
<proteinExistence type="evidence at transcript level"/>
<evidence type="ECO:0000256" key="9">
    <source>
        <dbReference type="SAM" id="SignalP"/>
    </source>
</evidence>
<evidence type="ECO:0000256" key="1">
    <source>
        <dbReference type="ARBA" id="ARBA00004613"/>
    </source>
</evidence>
<keyword evidence="4" id="KW-0165">Cleavage on pair of basic residues</keyword>
<reference evidence="11" key="2">
    <citation type="submission" date="2021-01" db="EMBL/GenBank/DDBJ databases">
        <title>A chromosome-scale assembly of European eel, Anguilla anguilla.</title>
        <authorList>
            <person name="Henkel C."/>
            <person name="Jong-Raadsen S.A."/>
            <person name="Dufour S."/>
            <person name="Weltzien F.-A."/>
            <person name="Palstra A.P."/>
            <person name="Pelster B."/>
            <person name="Spaink H.P."/>
            <person name="Van Den Thillart G.E."/>
            <person name="Jansen H."/>
            <person name="Zahm M."/>
            <person name="Klopp C."/>
            <person name="Cedric C."/>
            <person name="Louis A."/>
            <person name="Berthelot C."/>
            <person name="Parey E."/>
            <person name="Roest Crollius H."/>
            <person name="Montfort J."/>
            <person name="Robinson-Rechavi M."/>
            <person name="Bucao C."/>
            <person name="Bouchez O."/>
            <person name="Gislard M."/>
            <person name="Lluch J."/>
            <person name="Milhes M."/>
            <person name="Lampietro C."/>
            <person name="Lopez Roques C."/>
            <person name="Donnadieu C."/>
            <person name="Braasch I."/>
            <person name="Desvignes T."/>
            <person name="Postlethwait J."/>
            <person name="Bobe J."/>
            <person name="Guiguen Y."/>
            <person name="Dirks R."/>
        </authorList>
    </citation>
    <scope>NUCLEOTIDE SEQUENCE</scope>
    <source>
        <strain evidence="11">Tag_6206</strain>
        <tissue evidence="11">Liver</tissue>
    </source>
</reference>
<name>A0A2Z5D8E7_ANGAN</name>
<dbReference type="EMBL" id="JAFIRN010000012">
    <property type="protein sequence ID" value="KAG5838156.1"/>
    <property type="molecule type" value="Genomic_DNA"/>
</dbReference>
<dbReference type="AlphaFoldDB" id="A0A2Z5D8E7"/>
<dbReference type="GO" id="GO:0007218">
    <property type="term" value="P:neuropeptide signaling pathway"/>
    <property type="evidence" value="ECO:0007669"/>
    <property type="project" value="UniProtKB-KW"/>
</dbReference>
<gene>
    <name evidence="10" type="primary">tac3a</name>
    <name evidence="11" type="ORF">ANANG_G00220780</name>
</gene>
<dbReference type="KEGG" id="aang:118207880"/>
<dbReference type="OMA" id="LAFRSCQ"/>
<evidence type="ECO:0000256" key="6">
    <source>
        <dbReference type="ARBA" id="ARBA00022815"/>
    </source>
</evidence>
<feature type="chain" id="PRO_5039985268" evidence="9">
    <location>
        <begin position="22"/>
        <end position="125"/>
    </location>
</feature>
<dbReference type="RefSeq" id="XP_035237931.1">
    <property type="nucleotide sequence ID" value="XM_035382040.1"/>
</dbReference>
<keyword evidence="3" id="KW-0964">Secreted</keyword>
<dbReference type="EMBL" id="MH107060">
    <property type="protein sequence ID" value="AXB38986.1"/>
    <property type="molecule type" value="mRNA"/>
</dbReference>
<dbReference type="PROSITE" id="PS00267">
    <property type="entry name" value="TACHYKININ"/>
    <property type="match status" value="1"/>
</dbReference>
<comment type="function">
    <text evidence="8">Tachykinins are active peptides which excite neurons, evoke behavioral responses, are potent vasodilators and secretagogues, and contract (directly or indirectly) many smooth muscles. Is a critical central regulator of gonadal function.</text>
</comment>
<evidence type="ECO:0000256" key="3">
    <source>
        <dbReference type="ARBA" id="ARBA00022525"/>
    </source>
</evidence>
<reference evidence="10" key="1">
    <citation type="journal article" date="2018" name="Front. Endocrinol.">
        <title>Tachykinin-3 Genes and Peptides Characterized in a Basal Teleost, the European Eel: Evolutionary Perspective and Pituitary Role.</title>
        <authorList>
            <person name="Campo A."/>
            <person name="Lafont A.G."/>
            <person name="Lefranc B."/>
            <person name="Leprince J."/>
            <person name="Tostivint H."/>
            <person name="Kamech N."/>
            <person name="Dufour S."/>
            <person name="Rousseau K."/>
        </authorList>
    </citation>
    <scope>NUCLEOTIDE SEQUENCE</scope>
    <source>
        <tissue evidence="10">Brain</tissue>
    </source>
</reference>
<dbReference type="GO" id="GO:0045777">
    <property type="term" value="P:positive regulation of blood pressure"/>
    <property type="evidence" value="ECO:0007669"/>
    <property type="project" value="TreeGrafter"/>
</dbReference>
<dbReference type="InterPro" id="IPR003635">
    <property type="entry name" value="Neurokinin-B/TAC3"/>
</dbReference>
<keyword evidence="5 9" id="KW-0732">Signal</keyword>
<evidence type="ECO:0000256" key="5">
    <source>
        <dbReference type="ARBA" id="ARBA00022729"/>
    </source>
</evidence>
<keyword evidence="7" id="KW-0527">Neuropeptide</keyword>
<dbReference type="PANTHER" id="PTHR15536:SF1">
    <property type="entry name" value="TACHYKININ-3"/>
    <property type="match status" value="1"/>
</dbReference>
<comment type="similarity">
    <text evidence="2">Belongs to the tachykinin family.</text>
</comment>
<dbReference type="PRINTS" id="PR01828">
    <property type="entry name" value="NEUROKININB"/>
</dbReference>
<dbReference type="CTD" id="100320280"/>
<evidence type="ECO:0000256" key="7">
    <source>
        <dbReference type="ARBA" id="ARBA00023320"/>
    </source>
</evidence>
<keyword evidence="6" id="KW-0027">Amidation</keyword>
<evidence type="ECO:0000313" key="11">
    <source>
        <dbReference type="EMBL" id="KAG5838156.1"/>
    </source>
</evidence>
<evidence type="ECO:0000256" key="8">
    <source>
        <dbReference type="ARBA" id="ARBA00045164"/>
    </source>
</evidence>
<evidence type="ECO:0000313" key="10">
    <source>
        <dbReference type="EMBL" id="AXB38986.1"/>
    </source>
</evidence>
<dbReference type="Proteomes" id="UP001044222">
    <property type="component" value="Chromosome 12"/>
</dbReference>
<feature type="signal peptide" evidence="9">
    <location>
        <begin position="1"/>
        <end position="21"/>
    </location>
</feature>
<dbReference type="PANTHER" id="PTHR15536">
    <property type="entry name" value="TACHYKININ-3"/>
    <property type="match status" value="1"/>
</dbReference>
<dbReference type="GeneID" id="118207880"/>
<keyword evidence="12" id="KW-1185">Reference proteome</keyword>
<sequence>MRSGLLLAILSLMMTIRSCQSSCEEQEPHKPESQKSPVFSNLPRGVLKRYNGIDYDSFVGLMGRRSTGSNDLPPPQKRDMHDFFVGLMGRRSSESGSTRPWRSESPARTGGFFFNKCKLRFQRGV</sequence>
<dbReference type="InterPro" id="IPR013055">
    <property type="entry name" value="Tachy_Neuro_lke_CS"/>
</dbReference>
<comment type="subcellular location">
    <subcellularLocation>
        <location evidence="1">Secreted</location>
    </subcellularLocation>
</comment>
<evidence type="ECO:0000256" key="4">
    <source>
        <dbReference type="ARBA" id="ARBA00022685"/>
    </source>
</evidence>